<dbReference type="Pfam" id="PF02481">
    <property type="entry name" value="DNA_processg_A"/>
    <property type="match status" value="1"/>
</dbReference>
<evidence type="ECO:0000259" key="3">
    <source>
        <dbReference type="Pfam" id="PF17782"/>
    </source>
</evidence>
<dbReference type="SUPFAM" id="SSF46785">
    <property type="entry name" value="Winged helix' DNA-binding domain"/>
    <property type="match status" value="1"/>
</dbReference>
<dbReference type="STRING" id="84022.CACET_c20450"/>
<dbReference type="EMBL" id="CP009687">
    <property type="protein sequence ID" value="AKL95493.1"/>
    <property type="molecule type" value="Genomic_DNA"/>
</dbReference>
<dbReference type="Gene3D" id="3.40.50.450">
    <property type="match status" value="1"/>
</dbReference>
<dbReference type="InterPro" id="IPR057666">
    <property type="entry name" value="DrpA_SLOG"/>
</dbReference>
<evidence type="ECO:0000259" key="2">
    <source>
        <dbReference type="Pfam" id="PF02481"/>
    </source>
</evidence>
<name>A0A0D8I6S1_9CLOT</name>
<comment type="similarity">
    <text evidence="1">Belongs to the DprA/Smf family.</text>
</comment>
<dbReference type="InterPro" id="IPR036388">
    <property type="entry name" value="WH-like_DNA-bd_sf"/>
</dbReference>
<reference evidence="4 5" key="1">
    <citation type="submission" date="2014-10" db="EMBL/GenBank/DDBJ databases">
        <title>Genome sequence of Clostridium aceticum DSM 1496.</title>
        <authorList>
            <person name="Poehlein A."/>
            <person name="Schiel-Bengelsdorf B."/>
            <person name="Gottschalk G."/>
            <person name="Duerre P."/>
            <person name="Daniel R."/>
        </authorList>
    </citation>
    <scope>NUCLEOTIDE SEQUENCE [LARGE SCALE GENOMIC DNA]</scope>
    <source>
        <strain evidence="4 5">DSM 1496</strain>
    </source>
</reference>
<evidence type="ECO:0000313" key="5">
    <source>
        <dbReference type="Proteomes" id="UP000035704"/>
    </source>
</evidence>
<dbReference type="KEGG" id="cace:CACET_c20450"/>
<feature type="domain" description="Smf/DprA SLOG" evidence="2">
    <location>
        <begin position="80"/>
        <end position="287"/>
    </location>
</feature>
<dbReference type="OrthoDB" id="9785707at2"/>
<dbReference type="PATRIC" id="fig|84022.5.peg.1850"/>
<gene>
    <name evidence="4" type="primary">dprA2</name>
    <name evidence="4" type="ORF">CACET_c20450</name>
</gene>
<dbReference type="PANTHER" id="PTHR43022:SF1">
    <property type="entry name" value="PROTEIN SMF"/>
    <property type="match status" value="1"/>
</dbReference>
<proteinExistence type="inferred from homology"/>
<sequence length="363" mass="41040">MINERNLLIWLNFLGSITYEMVSTLINYFGSLEELWYAKEENLYQAMNNHRIIAKKMLKTRNEQFLQKLIEGVEHSDFEVITILDKDYPKKLKCIYNLPYVIYMKGKKNFDKPLIAIVGARKSTAYGRWAAKKFAVELAEWGVGTVSGLALGIDAEGHKGTLQEKGYTVGVLGCGIDQCYPQSNYHLYKKMEEEGCILSEYGPKVQPLKHHFPARNRIISGLSDGVVVIEAGEKSGTLITVDHALQQGKDVYALPGNINNNQSKGTNKLIKEGAKILLGIEDIIEEIKCNYTLTNLRKKQELQEVLSNEEMNIFQMIKEEPLHIDRIAYKSGISISQLNTILTILELKGFICQLPGKTFTANK</sequence>
<dbReference type="InterPro" id="IPR041614">
    <property type="entry name" value="DprA_WH"/>
</dbReference>
<dbReference type="NCBIfam" id="TIGR00732">
    <property type="entry name" value="dprA"/>
    <property type="match status" value="1"/>
</dbReference>
<dbReference type="GO" id="GO:0009294">
    <property type="term" value="P:DNA-mediated transformation"/>
    <property type="evidence" value="ECO:0007669"/>
    <property type="project" value="InterPro"/>
</dbReference>
<feature type="domain" description="DprA winged helix" evidence="3">
    <location>
        <begin position="302"/>
        <end position="357"/>
    </location>
</feature>
<protein>
    <submittedName>
        <fullName evidence="4">DNA recombination mediator protein A</fullName>
    </submittedName>
</protein>
<accession>A0A0D8I6S1</accession>
<dbReference type="PANTHER" id="PTHR43022">
    <property type="entry name" value="PROTEIN SMF"/>
    <property type="match status" value="1"/>
</dbReference>
<dbReference type="SUPFAM" id="SSF102405">
    <property type="entry name" value="MCP/YpsA-like"/>
    <property type="match status" value="1"/>
</dbReference>
<dbReference type="Gene3D" id="1.10.10.10">
    <property type="entry name" value="Winged helix-like DNA-binding domain superfamily/Winged helix DNA-binding domain"/>
    <property type="match status" value="1"/>
</dbReference>
<dbReference type="InterPro" id="IPR003488">
    <property type="entry name" value="DprA"/>
</dbReference>
<organism evidence="4 5">
    <name type="scientific">Clostridium aceticum</name>
    <dbReference type="NCBI Taxonomy" id="84022"/>
    <lineage>
        <taxon>Bacteria</taxon>
        <taxon>Bacillati</taxon>
        <taxon>Bacillota</taxon>
        <taxon>Clostridia</taxon>
        <taxon>Eubacteriales</taxon>
        <taxon>Clostridiaceae</taxon>
        <taxon>Clostridium</taxon>
    </lineage>
</organism>
<dbReference type="AlphaFoldDB" id="A0A0D8I6S1"/>
<dbReference type="Proteomes" id="UP000035704">
    <property type="component" value="Chromosome"/>
</dbReference>
<keyword evidence="5" id="KW-1185">Reference proteome</keyword>
<evidence type="ECO:0000256" key="1">
    <source>
        <dbReference type="ARBA" id="ARBA00006525"/>
    </source>
</evidence>
<evidence type="ECO:0000313" key="4">
    <source>
        <dbReference type="EMBL" id="AKL95493.1"/>
    </source>
</evidence>
<dbReference type="InterPro" id="IPR036390">
    <property type="entry name" value="WH_DNA-bd_sf"/>
</dbReference>
<dbReference type="Pfam" id="PF17782">
    <property type="entry name" value="WHD_DprA"/>
    <property type="match status" value="1"/>
</dbReference>
<dbReference type="RefSeq" id="WP_044825957.1">
    <property type="nucleotide sequence ID" value="NZ_CP009687.1"/>
</dbReference>